<dbReference type="PANTHER" id="PTHR38683">
    <property type="entry name" value="CHORISMATE PYRUVATE-LYASE"/>
    <property type="match status" value="1"/>
</dbReference>
<gene>
    <name evidence="4" type="ORF">MNBD_GAMMA12-3862</name>
</gene>
<evidence type="ECO:0000256" key="2">
    <source>
        <dbReference type="ARBA" id="ARBA00022688"/>
    </source>
</evidence>
<name>A0A3B0YAY4_9ZZZZ</name>
<dbReference type="Gene3D" id="3.40.1410.10">
    <property type="entry name" value="Chorismate lyase-like"/>
    <property type="match status" value="1"/>
</dbReference>
<protein>
    <submittedName>
        <fullName evidence="4">Chorismate--pyruvate lyase</fullName>
        <ecNumber evidence="4">4.1.3.40</ecNumber>
    </submittedName>
</protein>
<accession>A0A3B0YAY4</accession>
<dbReference type="SUPFAM" id="SSF64288">
    <property type="entry name" value="Chorismate lyase-like"/>
    <property type="match status" value="1"/>
</dbReference>
<keyword evidence="1" id="KW-0963">Cytoplasm</keyword>
<reference evidence="4" key="1">
    <citation type="submission" date="2018-06" db="EMBL/GenBank/DDBJ databases">
        <authorList>
            <person name="Zhirakovskaya E."/>
        </authorList>
    </citation>
    <scope>NUCLEOTIDE SEQUENCE</scope>
</reference>
<keyword evidence="4" id="KW-0670">Pyruvate</keyword>
<dbReference type="AlphaFoldDB" id="A0A3B0YAY4"/>
<evidence type="ECO:0000313" key="4">
    <source>
        <dbReference type="EMBL" id="VAW77995.1"/>
    </source>
</evidence>
<sequence>MESLSVSQARQYNPPRWCSVSPSCKRRVPAEISDWLFDPGSLTKRLKLKCPPPFNVQLIRQFYARPCISERRCLKMPAQQRALVRQVILHCGGQPVVFARTVIPVSTLSGTQRRLAHLGEKPLGAFLFSDSSMTRGAMEVANLTQGQALYNFIADHLDETPDYVWGRRSVFYLGHKPLLVSEVFLPSIARCQQD</sequence>
<dbReference type="InterPro" id="IPR007440">
    <property type="entry name" value="Chorismate--pyruvate_lyase"/>
</dbReference>
<keyword evidence="2" id="KW-0831">Ubiquinone biosynthesis</keyword>
<dbReference type="HAMAP" id="MF_01632">
    <property type="entry name" value="UbiC"/>
    <property type="match status" value="1"/>
</dbReference>
<organism evidence="4">
    <name type="scientific">hydrothermal vent metagenome</name>
    <dbReference type="NCBI Taxonomy" id="652676"/>
    <lineage>
        <taxon>unclassified sequences</taxon>
        <taxon>metagenomes</taxon>
        <taxon>ecological metagenomes</taxon>
    </lineage>
</organism>
<proteinExistence type="inferred from homology"/>
<dbReference type="GO" id="GO:0005829">
    <property type="term" value="C:cytosol"/>
    <property type="evidence" value="ECO:0007669"/>
    <property type="project" value="TreeGrafter"/>
</dbReference>
<dbReference type="PANTHER" id="PTHR38683:SF1">
    <property type="entry name" value="CHORISMATE PYRUVATE-LYASE"/>
    <property type="match status" value="1"/>
</dbReference>
<dbReference type="InterPro" id="IPR028978">
    <property type="entry name" value="Chorismate_lyase_/UTRA_dom_sf"/>
</dbReference>
<dbReference type="GO" id="GO:0006744">
    <property type="term" value="P:ubiquinone biosynthetic process"/>
    <property type="evidence" value="ECO:0007669"/>
    <property type="project" value="UniProtKB-KW"/>
</dbReference>
<evidence type="ECO:0000256" key="3">
    <source>
        <dbReference type="ARBA" id="ARBA00023239"/>
    </source>
</evidence>
<dbReference type="Pfam" id="PF04345">
    <property type="entry name" value="Chor_lyase"/>
    <property type="match status" value="1"/>
</dbReference>
<keyword evidence="3 4" id="KW-0456">Lyase</keyword>
<dbReference type="EC" id="4.1.3.40" evidence="4"/>
<dbReference type="EMBL" id="UOFL01000143">
    <property type="protein sequence ID" value="VAW77995.1"/>
    <property type="molecule type" value="Genomic_DNA"/>
</dbReference>
<evidence type="ECO:0000256" key="1">
    <source>
        <dbReference type="ARBA" id="ARBA00022490"/>
    </source>
</evidence>
<dbReference type="GO" id="GO:0008813">
    <property type="term" value="F:chorismate lyase activity"/>
    <property type="evidence" value="ECO:0007669"/>
    <property type="project" value="UniProtKB-EC"/>
</dbReference>